<accession>A0A0C9T1U0</accession>
<proteinExistence type="predicted"/>
<dbReference type="Proteomes" id="UP000053647">
    <property type="component" value="Unassembled WGS sequence"/>
</dbReference>
<dbReference type="AlphaFoldDB" id="A0A0C9T1U0"/>
<organism evidence="1 2">
    <name type="scientific">Paxillus involutus ATCC 200175</name>
    <dbReference type="NCBI Taxonomy" id="664439"/>
    <lineage>
        <taxon>Eukaryota</taxon>
        <taxon>Fungi</taxon>
        <taxon>Dikarya</taxon>
        <taxon>Basidiomycota</taxon>
        <taxon>Agaricomycotina</taxon>
        <taxon>Agaricomycetes</taxon>
        <taxon>Agaricomycetidae</taxon>
        <taxon>Boletales</taxon>
        <taxon>Paxilineae</taxon>
        <taxon>Paxillaceae</taxon>
        <taxon>Paxillus</taxon>
    </lineage>
</organism>
<reference evidence="2" key="2">
    <citation type="submission" date="2015-01" db="EMBL/GenBank/DDBJ databases">
        <title>Evolutionary Origins and Diversification of the Mycorrhizal Mutualists.</title>
        <authorList>
            <consortium name="DOE Joint Genome Institute"/>
            <consortium name="Mycorrhizal Genomics Consortium"/>
            <person name="Kohler A."/>
            <person name="Kuo A."/>
            <person name="Nagy L.G."/>
            <person name="Floudas D."/>
            <person name="Copeland A."/>
            <person name="Barry K.W."/>
            <person name="Cichocki N."/>
            <person name="Veneault-Fourrey C."/>
            <person name="LaButti K."/>
            <person name="Lindquist E.A."/>
            <person name="Lipzen A."/>
            <person name="Lundell T."/>
            <person name="Morin E."/>
            <person name="Murat C."/>
            <person name="Riley R."/>
            <person name="Ohm R."/>
            <person name="Sun H."/>
            <person name="Tunlid A."/>
            <person name="Henrissat B."/>
            <person name="Grigoriev I.V."/>
            <person name="Hibbett D.S."/>
            <person name="Martin F."/>
        </authorList>
    </citation>
    <scope>NUCLEOTIDE SEQUENCE [LARGE SCALE GENOMIC DNA]</scope>
    <source>
        <strain evidence="2">ATCC 200175</strain>
    </source>
</reference>
<dbReference type="HOGENOM" id="CLU_3014793_0_0_1"/>
<gene>
    <name evidence="1" type="ORF">PAXINDRAFT_21247</name>
</gene>
<dbReference type="EMBL" id="KN820928">
    <property type="protein sequence ID" value="KIJ05508.1"/>
    <property type="molecule type" value="Genomic_DNA"/>
</dbReference>
<evidence type="ECO:0000313" key="2">
    <source>
        <dbReference type="Proteomes" id="UP000053647"/>
    </source>
</evidence>
<reference evidence="1 2" key="1">
    <citation type="submission" date="2014-06" db="EMBL/GenBank/DDBJ databases">
        <authorList>
            <consortium name="DOE Joint Genome Institute"/>
            <person name="Kuo A."/>
            <person name="Kohler A."/>
            <person name="Nagy L.G."/>
            <person name="Floudas D."/>
            <person name="Copeland A."/>
            <person name="Barry K.W."/>
            <person name="Cichocki N."/>
            <person name="Veneault-Fourrey C."/>
            <person name="LaButti K."/>
            <person name="Lindquist E.A."/>
            <person name="Lipzen A."/>
            <person name="Lundell T."/>
            <person name="Morin E."/>
            <person name="Murat C."/>
            <person name="Sun H."/>
            <person name="Tunlid A."/>
            <person name="Henrissat B."/>
            <person name="Grigoriev I.V."/>
            <person name="Hibbett D.S."/>
            <person name="Martin F."/>
            <person name="Nordberg H.P."/>
            <person name="Cantor M.N."/>
            <person name="Hua S.X."/>
        </authorList>
    </citation>
    <scope>NUCLEOTIDE SEQUENCE [LARGE SCALE GENOMIC DNA]</scope>
    <source>
        <strain evidence="1 2">ATCC 200175</strain>
    </source>
</reference>
<name>A0A0C9T1U0_PAXIN</name>
<sequence length="56" mass="6006">MGTPYPRLTQDTTPLATNVAALNIFVLIANVGDYDAFDATANSNMTGSPAPEYHEF</sequence>
<protein>
    <submittedName>
        <fullName evidence="1">Uncharacterized protein</fullName>
    </submittedName>
</protein>
<evidence type="ECO:0000313" key="1">
    <source>
        <dbReference type="EMBL" id="KIJ05508.1"/>
    </source>
</evidence>
<keyword evidence="2" id="KW-1185">Reference proteome</keyword>